<comment type="caution">
    <text evidence="6">The sequence shown here is derived from an EMBL/GenBank/DDBJ whole genome shotgun (WGS) entry which is preliminary data.</text>
</comment>
<proteinExistence type="predicted"/>
<evidence type="ECO:0000313" key="6">
    <source>
        <dbReference type="EMBL" id="MBG6090542.1"/>
    </source>
</evidence>
<dbReference type="Pfam" id="PF01266">
    <property type="entry name" value="DAO"/>
    <property type="match status" value="1"/>
</dbReference>
<keyword evidence="3" id="KW-0274">FAD</keyword>
<accession>A0A931GKN3</accession>
<keyword evidence="2" id="KW-0285">Flavoprotein</keyword>
<keyword evidence="7" id="KW-1185">Reference proteome</keyword>
<dbReference type="InterPro" id="IPR045170">
    <property type="entry name" value="MTOX"/>
</dbReference>
<dbReference type="PROSITE" id="PS51257">
    <property type="entry name" value="PROKAR_LIPOPROTEIN"/>
    <property type="match status" value="1"/>
</dbReference>
<dbReference type="PRINTS" id="PR00411">
    <property type="entry name" value="PNDRDTASEI"/>
</dbReference>
<dbReference type="Proteomes" id="UP000614047">
    <property type="component" value="Unassembled WGS sequence"/>
</dbReference>
<reference evidence="6" key="1">
    <citation type="submission" date="2020-11" db="EMBL/GenBank/DDBJ databases">
        <title>Sequencing the genomes of 1000 actinobacteria strains.</title>
        <authorList>
            <person name="Klenk H.-P."/>
        </authorList>
    </citation>
    <scope>NUCLEOTIDE SEQUENCE</scope>
    <source>
        <strain evidence="6">DSM 43175</strain>
    </source>
</reference>
<name>A0A931GKN3_9ACTN</name>
<dbReference type="Gene3D" id="3.30.9.10">
    <property type="entry name" value="D-Amino Acid Oxidase, subunit A, domain 2"/>
    <property type="match status" value="1"/>
</dbReference>
<gene>
    <name evidence="6" type="ORF">IW256_004655</name>
</gene>
<dbReference type="Gene3D" id="3.50.50.60">
    <property type="entry name" value="FAD/NAD(P)-binding domain"/>
    <property type="match status" value="1"/>
</dbReference>
<dbReference type="GO" id="GO:0050660">
    <property type="term" value="F:flavin adenine dinucleotide binding"/>
    <property type="evidence" value="ECO:0007669"/>
    <property type="project" value="InterPro"/>
</dbReference>
<evidence type="ECO:0000313" key="7">
    <source>
        <dbReference type="Proteomes" id="UP000614047"/>
    </source>
</evidence>
<organism evidence="6 7">
    <name type="scientific">Actinomadura viridis</name>
    <dbReference type="NCBI Taxonomy" id="58110"/>
    <lineage>
        <taxon>Bacteria</taxon>
        <taxon>Bacillati</taxon>
        <taxon>Actinomycetota</taxon>
        <taxon>Actinomycetes</taxon>
        <taxon>Streptosporangiales</taxon>
        <taxon>Thermomonosporaceae</taxon>
        <taxon>Actinomadura</taxon>
    </lineage>
</organism>
<evidence type="ECO:0000259" key="5">
    <source>
        <dbReference type="Pfam" id="PF01266"/>
    </source>
</evidence>
<dbReference type="GO" id="GO:0008115">
    <property type="term" value="F:sarcosine oxidase activity"/>
    <property type="evidence" value="ECO:0007669"/>
    <property type="project" value="TreeGrafter"/>
</dbReference>
<evidence type="ECO:0000256" key="4">
    <source>
        <dbReference type="ARBA" id="ARBA00023002"/>
    </source>
</evidence>
<dbReference type="SUPFAM" id="SSF51905">
    <property type="entry name" value="FAD/NAD(P)-binding domain"/>
    <property type="match status" value="1"/>
</dbReference>
<comment type="cofactor">
    <cofactor evidence="1">
        <name>FAD</name>
        <dbReference type="ChEBI" id="CHEBI:57692"/>
    </cofactor>
</comment>
<dbReference type="InterPro" id="IPR006076">
    <property type="entry name" value="FAD-dep_OxRdtase"/>
</dbReference>
<keyword evidence="4" id="KW-0560">Oxidoreductase</keyword>
<dbReference type="InterPro" id="IPR036188">
    <property type="entry name" value="FAD/NAD-bd_sf"/>
</dbReference>
<dbReference type="PANTHER" id="PTHR10961:SF7">
    <property type="entry name" value="FAD DEPENDENT OXIDOREDUCTASE DOMAIN-CONTAINING PROTEIN"/>
    <property type="match status" value="1"/>
</dbReference>
<evidence type="ECO:0000256" key="2">
    <source>
        <dbReference type="ARBA" id="ARBA00022630"/>
    </source>
</evidence>
<evidence type="ECO:0000256" key="1">
    <source>
        <dbReference type="ARBA" id="ARBA00001974"/>
    </source>
</evidence>
<dbReference type="PANTHER" id="PTHR10961">
    <property type="entry name" value="PEROXISOMAL SARCOSINE OXIDASE"/>
    <property type="match status" value="1"/>
</dbReference>
<protein>
    <submittedName>
        <fullName evidence="6">Glycine/D-amino acid oxidase-like deaminating enzyme</fullName>
    </submittedName>
</protein>
<feature type="domain" description="FAD dependent oxidoreductase" evidence="5">
    <location>
        <begin position="9"/>
        <end position="373"/>
    </location>
</feature>
<dbReference type="SUPFAM" id="SSF54373">
    <property type="entry name" value="FAD-linked reductases, C-terminal domain"/>
    <property type="match status" value="1"/>
</dbReference>
<dbReference type="AlphaFoldDB" id="A0A931GKN3"/>
<dbReference type="EMBL" id="JADOUA010000001">
    <property type="protein sequence ID" value="MBG6090542.1"/>
    <property type="molecule type" value="Genomic_DNA"/>
</dbReference>
<dbReference type="RefSeq" id="WP_197012992.1">
    <property type="nucleotide sequence ID" value="NZ_BAABES010000016.1"/>
</dbReference>
<sequence length="390" mass="42625">MADQHRTFDLAVVGGGAVGLSCAWRAARAGLSVVLLEQDEFFGDRASSAGVERQWRFQYSDEEMTRLVLAAVPLWRELEEAAGRRLIHTTGSLWFGEVAESTNEGHISDAAKVLERLDLPFEWVTAAEIERRFGFRDLPGHYEGFYQPGGGVIDVKGTLFALYCQARAAGADLRERQRVTGLAVTGDGVRLSTGAGTLTAGRLVVAGGAYSGELLRSWGVEFKVEIYEMATAYFQVRDPSVDYPTWFAFQKPAETDSNLFYGFGQSPWGPRGTIRVAPDFEVDPLHSPREADGTPRAADLRRTADWVRRHMPGLDPEPLRPSTCLIALPADPGRDFYLGTVPEGTAGAGRVVVCAAGWMFKFAPLFGQICVDLAVDGATSHDISRLTFGR</sequence>
<evidence type="ECO:0000256" key="3">
    <source>
        <dbReference type="ARBA" id="ARBA00022827"/>
    </source>
</evidence>